<dbReference type="EMBL" id="JAAGNC010000137">
    <property type="protein sequence ID" value="NEC59203.1"/>
    <property type="molecule type" value="Genomic_DNA"/>
</dbReference>
<organism evidence="1 2">
    <name type="scientific">Amycolatopsis rubida</name>
    <dbReference type="NCBI Taxonomy" id="112413"/>
    <lineage>
        <taxon>Bacteria</taxon>
        <taxon>Bacillati</taxon>
        <taxon>Actinomycetota</taxon>
        <taxon>Actinomycetes</taxon>
        <taxon>Pseudonocardiales</taxon>
        <taxon>Pseudonocardiaceae</taxon>
        <taxon>Amycolatopsis</taxon>
    </lineage>
</organism>
<dbReference type="Proteomes" id="UP000470404">
    <property type="component" value="Unassembled WGS sequence"/>
</dbReference>
<keyword evidence="2" id="KW-1185">Reference proteome</keyword>
<accession>A0ABX0C2P7</accession>
<name>A0ABX0C2P7_9PSEU</name>
<gene>
    <name evidence="1" type="ORF">G3I59_27355</name>
</gene>
<dbReference type="RefSeq" id="WP_067593162.1">
    <property type="nucleotide sequence ID" value="NZ_JAAGNC010000137.1"/>
</dbReference>
<protein>
    <submittedName>
        <fullName evidence="1">Uncharacterized protein</fullName>
    </submittedName>
</protein>
<reference evidence="1 2" key="1">
    <citation type="submission" date="2020-01" db="EMBL/GenBank/DDBJ databases">
        <title>Insect and environment-associated Actinomycetes.</title>
        <authorList>
            <person name="Currrie C."/>
            <person name="Chevrette M."/>
            <person name="Carlson C."/>
            <person name="Stubbendieck R."/>
            <person name="Wendt-Pienkowski E."/>
        </authorList>
    </citation>
    <scope>NUCLEOTIDE SEQUENCE [LARGE SCALE GENOMIC DNA]</scope>
    <source>
        <strain evidence="1 2">SID8386</strain>
    </source>
</reference>
<comment type="caution">
    <text evidence="1">The sequence shown here is derived from an EMBL/GenBank/DDBJ whole genome shotgun (WGS) entry which is preliminary data.</text>
</comment>
<evidence type="ECO:0000313" key="2">
    <source>
        <dbReference type="Proteomes" id="UP000470404"/>
    </source>
</evidence>
<proteinExistence type="predicted"/>
<sequence>MIEWTRLIVIPAARTGGASWEQRAAEVLRGTRRPVFVVGAARSPDTLAQQDESLFQVETTAPGQHPLPAR</sequence>
<evidence type="ECO:0000313" key="1">
    <source>
        <dbReference type="EMBL" id="NEC59203.1"/>
    </source>
</evidence>